<dbReference type="SUPFAM" id="SSF53756">
    <property type="entry name" value="UDP-Glycosyltransferase/glycogen phosphorylase"/>
    <property type="match status" value="1"/>
</dbReference>
<dbReference type="PANTHER" id="PTHR21015:SF22">
    <property type="entry name" value="GLYCOSYLTRANSFERASE"/>
    <property type="match status" value="1"/>
</dbReference>
<dbReference type="CDD" id="cd03785">
    <property type="entry name" value="GT28_MurG"/>
    <property type="match status" value="1"/>
</dbReference>
<comment type="subcellular location">
    <subcellularLocation>
        <location evidence="10">Cell membrane</location>
        <topology evidence="10">Peripheral membrane protein</topology>
        <orientation evidence="10">Cytoplasmic side</orientation>
    </subcellularLocation>
</comment>
<keyword evidence="4 10" id="KW-0808">Transferase</keyword>
<evidence type="ECO:0000256" key="9">
    <source>
        <dbReference type="ARBA" id="ARBA00023316"/>
    </source>
</evidence>
<reference evidence="13 14" key="1">
    <citation type="submission" date="2019-09" db="EMBL/GenBank/DDBJ databases">
        <title>Complete Genome Sequence of Janibacter melonis M714 with both human health impact and industrial applications.</title>
        <authorList>
            <person name="Jin M."/>
            <person name="Zhao Q.R."/>
        </authorList>
    </citation>
    <scope>NUCLEOTIDE SEQUENCE [LARGE SCALE GENOMIC DNA]</scope>
    <source>
        <strain evidence="13 14">M714</strain>
    </source>
</reference>
<dbReference type="InterPro" id="IPR007235">
    <property type="entry name" value="Glyco_trans_28_C"/>
</dbReference>
<feature type="binding site" evidence="10">
    <location>
        <position position="132"/>
    </location>
    <ligand>
        <name>UDP-N-acetyl-alpha-D-glucosamine</name>
        <dbReference type="ChEBI" id="CHEBI:57705"/>
    </ligand>
</feature>
<evidence type="ECO:0000256" key="8">
    <source>
        <dbReference type="ARBA" id="ARBA00023306"/>
    </source>
</evidence>
<dbReference type="InterPro" id="IPR006009">
    <property type="entry name" value="GlcNAc_MurG"/>
</dbReference>
<sequence>MSTTPTSPRSVLLAGGGTAGHVSPLLALADCLRRRDPEVAILAVGTEQGLESRLVPARGYELATIPKVPLPRRPSGDLLRLPGALRRAVARAGELVESSGAEVVVGFGGYVSTPVYLAARRRSVPVVVHEQNARAGLANRVGARMTRHVGITFPQTELAHATVTGMPLRREIADLDRAARRAEGRAHLGLHPDLPTVLVTGGSLGAKRLNDAFAASVADLGAAGVQVLHVTGRDKDFEPVGAVPGVPYVVVPYLDRMDLAYAAADVAACRSGANTVCELTAVGLPGLYVPLPIGNGEQRLNATGVVAAGGGTLTEDSEVTPAWVRDVVVPLLGDRERVATMSLAASAVGERDGDELLADLVGRALVAARGAGEGA</sequence>
<dbReference type="GO" id="GO:0005975">
    <property type="term" value="P:carbohydrate metabolic process"/>
    <property type="evidence" value="ECO:0007669"/>
    <property type="project" value="InterPro"/>
</dbReference>
<organism evidence="13 14">
    <name type="scientific">Janibacter melonis</name>
    <dbReference type="NCBI Taxonomy" id="262209"/>
    <lineage>
        <taxon>Bacteria</taxon>
        <taxon>Bacillati</taxon>
        <taxon>Actinomycetota</taxon>
        <taxon>Actinomycetes</taxon>
        <taxon>Micrococcales</taxon>
        <taxon>Intrasporangiaceae</taxon>
        <taxon>Janibacter</taxon>
    </lineage>
</organism>
<comment type="similarity">
    <text evidence="10">Belongs to the glycosyltransferase 28 family. MurG subfamily.</text>
</comment>
<keyword evidence="5 10" id="KW-0133">Cell shape</keyword>
<keyword evidence="3 10" id="KW-0328">Glycosyltransferase</keyword>
<dbReference type="NCBIfam" id="TIGR01133">
    <property type="entry name" value="murG"/>
    <property type="match status" value="1"/>
</dbReference>
<dbReference type="RefSeq" id="WP_123093402.1">
    <property type="nucleotide sequence ID" value="NZ_CP044548.2"/>
</dbReference>
<dbReference type="GO" id="GO:0009252">
    <property type="term" value="P:peptidoglycan biosynthetic process"/>
    <property type="evidence" value="ECO:0007669"/>
    <property type="project" value="UniProtKB-UniRule"/>
</dbReference>
<feature type="binding site" evidence="10">
    <location>
        <position position="298"/>
    </location>
    <ligand>
        <name>UDP-N-acetyl-alpha-D-glucosamine</name>
        <dbReference type="ChEBI" id="CHEBI:57705"/>
    </ligand>
</feature>
<evidence type="ECO:0000256" key="3">
    <source>
        <dbReference type="ARBA" id="ARBA00022676"/>
    </source>
</evidence>
<evidence type="ECO:0000256" key="7">
    <source>
        <dbReference type="ARBA" id="ARBA00023136"/>
    </source>
</evidence>
<dbReference type="InterPro" id="IPR004276">
    <property type="entry name" value="GlycoTrans_28_N"/>
</dbReference>
<evidence type="ECO:0000256" key="10">
    <source>
        <dbReference type="HAMAP-Rule" id="MF_00033"/>
    </source>
</evidence>
<keyword evidence="7 10" id="KW-0472">Membrane</keyword>
<feature type="binding site" evidence="10">
    <location>
        <begin position="18"/>
        <end position="20"/>
    </location>
    <ligand>
        <name>UDP-N-acetyl-alpha-D-glucosamine</name>
        <dbReference type="ChEBI" id="CHEBI:57705"/>
    </ligand>
</feature>
<dbReference type="GO" id="GO:0071555">
    <property type="term" value="P:cell wall organization"/>
    <property type="evidence" value="ECO:0007669"/>
    <property type="project" value="UniProtKB-KW"/>
</dbReference>
<name>A0A650GDJ6_9MICO</name>
<dbReference type="GO" id="GO:0008360">
    <property type="term" value="P:regulation of cell shape"/>
    <property type="evidence" value="ECO:0007669"/>
    <property type="project" value="UniProtKB-KW"/>
</dbReference>
<dbReference type="GO" id="GO:0051301">
    <property type="term" value="P:cell division"/>
    <property type="evidence" value="ECO:0007669"/>
    <property type="project" value="UniProtKB-KW"/>
</dbReference>
<comment type="caution">
    <text evidence="10">Lacks conserved residue(s) required for the propagation of feature annotation.</text>
</comment>
<protein>
    <recommendedName>
        <fullName evidence="10">UDP-N-acetylglucosamine--N-acetylmuramyl-(pentapeptide) pyrophosphoryl-undecaprenol N-acetylglucosamine transferase</fullName>
        <ecNumber evidence="10">2.4.1.227</ecNumber>
    </recommendedName>
    <alternativeName>
        <fullName evidence="10">Undecaprenyl-PP-MurNAc-pentapeptide-UDPGlcNAc GlcNAc transferase</fullName>
    </alternativeName>
</protein>
<dbReference type="KEGG" id="jme:EEW87_009065"/>
<dbReference type="EC" id="2.4.1.227" evidence="10"/>
<keyword evidence="1 10" id="KW-1003">Cell membrane</keyword>
<keyword evidence="2 10" id="KW-0132">Cell division</keyword>
<keyword evidence="8 10" id="KW-0131">Cell cycle</keyword>
<comment type="pathway">
    <text evidence="10">Cell wall biogenesis; peptidoglycan biosynthesis.</text>
</comment>
<dbReference type="Gene3D" id="3.40.50.2000">
    <property type="entry name" value="Glycogen Phosphorylase B"/>
    <property type="match status" value="2"/>
</dbReference>
<dbReference type="GO" id="GO:0051991">
    <property type="term" value="F:UDP-N-acetyl-D-glucosamine:N-acetylmuramoyl-L-alanyl-D-glutamyl-meso-2,6-diaminopimelyl-D-alanyl-D-alanine-diphosphoundecaprenol 4-beta-N-acetylglucosaminlytransferase activity"/>
    <property type="evidence" value="ECO:0007669"/>
    <property type="project" value="RHEA"/>
</dbReference>
<evidence type="ECO:0000256" key="4">
    <source>
        <dbReference type="ARBA" id="ARBA00022679"/>
    </source>
</evidence>
<keyword evidence="9 10" id="KW-0961">Cell wall biogenesis/degradation</keyword>
<accession>A0A650GDJ6</accession>
<dbReference type="GeneID" id="59161318"/>
<feature type="binding site" evidence="10">
    <location>
        <position position="203"/>
    </location>
    <ligand>
        <name>UDP-N-acetyl-alpha-D-glucosamine</name>
        <dbReference type="ChEBI" id="CHEBI:57705"/>
    </ligand>
</feature>
<evidence type="ECO:0000313" key="13">
    <source>
        <dbReference type="EMBL" id="QGX08397.1"/>
    </source>
</evidence>
<evidence type="ECO:0000259" key="12">
    <source>
        <dbReference type="Pfam" id="PF04101"/>
    </source>
</evidence>
<dbReference type="PANTHER" id="PTHR21015">
    <property type="entry name" value="UDP-N-ACETYLGLUCOSAMINE--N-ACETYLMURAMYL-(PENTAPEPTIDE) PYROPHOSPHORYL-UNDECAPRENOL N-ACETYLGLUCOSAMINE TRANSFERASE 1"/>
    <property type="match status" value="1"/>
</dbReference>
<keyword evidence="6 10" id="KW-0573">Peptidoglycan synthesis</keyword>
<dbReference type="GO" id="GO:0005886">
    <property type="term" value="C:plasma membrane"/>
    <property type="evidence" value="ECO:0007669"/>
    <property type="project" value="UniProtKB-SubCell"/>
</dbReference>
<feature type="domain" description="Glycosyl transferase family 28 C-terminal" evidence="12">
    <location>
        <begin position="196"/>
        <end position="355"/>
    </location>
</feature>
<dbReference type="Proteomes" id="UP000271708">
    <property type="component" value="Chromosome"/>
</dbReference>
<evidence type="ECO:0000256" key="2">
    <source>
        <dbReference type="ARBA" id="ARBA00022618"/>
    </source>
</evidence>
<dbReference type="GO" id="GO:0050511">
    <property type="term" value="F:undecaprenyldiphospho-muramoylpentapeptide beta-N-acetylglucosaminyltransferase activity"/>
    <property type="evidence" value="ECO:0007669"/>
    <property type="project" value="UniProtKB-UniRule"/>
</dbReference>
<dbReference type="Pfam" id="PF04101">
    <property type="entry name" value="Glyco_tran_28_C"/>
    <property type="match status" value="1"/>
</dbReference>
<evidence type="ECO:0000256" key="5">
    <source>
        <dbReference type="ARBA" id="ARBA00022960"/>
    </source>
</evidence>
<dbReference type="HAMAP" id="MF_00033">
    <property type="entry name" value="MurG"/>
    <property type="match status" value="1"/>
</dbReference>
<dbReference type="Pfam" id="PF03033">
    <property type="entry name" value="Glyco_transf_28"/>
    <property type="match status" value="1"/>
</dbReference>
<evidence type="ECO:0000256" key="1">
    <source>
        <dbReference type="ARBA" id="ARBA00022475"/>
    </source>
</evidence>
<evidence type="ECO:0000313" key="14">
    <source>
        <dbReference type="Proteomes" id="UP000271708"/>
    </source>
</evidence>
<dbReference type="AlphaFoldDB" id="A0A650GDJ6"/>
<dbReference type="UniPathway" id="UPA00219"/>
<comment type="catalytic activity">
    <reaction evidence="10">
        <text>di-trans,octa-cis-undecaprenyl diphospho-N-acetyl-alpha-D-muramoyl-L-alanyl-D-glutamyl-meso-2,6-diaminopimeloyl-D-alanyl-D-alanine + UDP-N-acetyl-alpha-D-glucosamine = di-trans,octa-cis-undecaprenyl diphospho-[N-acetyl-alpha-D-glucosaminyl-(1-&gt;4)]-N-acetyl-alpha-D-muramoyl-L-alanyl-D-glutamyl-meso-2,6-diaminopimeloyl-D-alanyl-D-alanine + UDP + H(+)</text>
        <dbReference type="Rhea" id="RHEA:31227"/>
        <dbReference type="ChEBI" id="CHEBI:15378"/>
        <dbReference type="ChEBI" id="CHEBI:57705"/>
        <dbReference type="ChEBI" id="CHEBI:58223"/>
        <dbReference type="ChEBI" id="CHEBI:61387"/>
        <dbReference type="ChEBI" id="CHEBI:61388"/>
        <dbReference type="EC" id="2.4.1.227"/>
    </reaction>
</comment>
<comment type="function">
    <text evidence="10">Cell wall formation. Catalyzes the transfer of a GlcNAc subunit on undecaprenyl-pyrophosphoryl-MurNAc-pentapeptide (lipid intermediate I) to form undecaprenyl-pyrophosphoryl-MurNAc-(pentapeptide)GlcNAc (lipid intermediate II).</text>
</comment>
<gene>
    <name evidence="10 13" type="primary">murG</name>
    <name evidence="13" type="ORF">EEW87_009065</name>
</gene>
<evidence type="ECO:0000256" key="6">
    <source>
        <dbReference type="ARBA" id="ARBA00022984"/>
    </source>
</evidence>
<evidence type="ECO:0000259" key="11">
    <source>
        <dbReference type="Pfam" id="PF03033"/>
    </source>
</evidence>
<proteinExistence type="inferred from homology"/>
<feature type="domain" description="Glycosyltransferase family 28 N-terminal" evidence="11">
    <location>
        <begin position="11"/>
        <end position="149"/>
    </location>
</feature>
<dbReference type="EMBL" id="CP044548">
    <property type="protein sequence ID" value="QGX08397.1"/>
    <property type="molecule type" value="Genomic_DNA"/>
</dbReference>
<feature type="binding site" evidence="10">
    <location>
        <position position="169"/>
    </location>
    <ligand>
        <name>UDP-N-acetyl-alpha-D-glucosamine</name>
        <dbReference type="ChEBI" id="CHEBI:57705"/>
    </ligand>
</feature>